<reference evidence="2 3" key="1">
    <citation type="journal article" date="2014" name="Int. J. Syst. Evol. Microbiol.">
        <title>Listeria floridensis sp. nov., Listeria aquatica sp. nov., Listeria cornellensis sp. nov., Listeria riparia sp. nov. and Listeria grandensis sp. nov., from agricultural and natural environments.</title>
        <authorList>
            <person name="den Bakker H.C."/>
            <person name="Warchocki S."/>
            <person name="Wright E.M."/>
            <person name="Allred A.F."/>
            <person name="Ahlstrom C."/>
            <person name="Manuel C.S."/>
            <person name="Stasiewicz M.J."/>
            <person name="Burrell A."/>
            <person name="Roof S."/>
            <person name="Strawn L."/>
            <person name="Fortes E.D."/>
            <person name="Nightingale K.K."/>
            <person name="Kephart D."/>
            <person name="Wiedmann M."/>
        </authorList>
    </citation>
    <scope>NUCLEOTIDE SEQUENCE [LARGE SCALE GENOMIC DNA]</scope>
    <source>
        <strain evidence="2 3">FSL S10-1187</strain>
    </source>
</reference>
<evidence type="ECO:0000313" key="3">
    <source>
        <dbReference type="Proteomes" id="UP000019249"/>
    </source>
</evidence>
<gene>
    <name evidence="2" type="ORF">MFLO_01265</name>
</gene>
<protein>
    <submittedName>
        <fullName evidence="2">Diguanylate phosphodiesterase</fullName>
    </submittedName>
</protein>
<dbReference type="RefSeq" id="WP_036095715.1">
    <property type="nucleotide sequence ID" value="NZ_AODF01000001.1"/>
</dbReference>
<dbReference type="Proteomes" id="UP000019249">
    <property type="component" value="Unassembled WGS sequence"/>
</dbReference>
<comment type="caution">
    <text evidence="2">The sequence shown here is derived from an EMBL/GenBank/DDBJ whole genome shotgun (WGS) entry which is preliminary data.</text>
</comment>
<evidence type="ECO:0000259" key="1">
    <source>
        <dbReference type="PROSITE" id="PS50883"/>
    </source>
</evidence>
<dbReference type="EMBL" id="AODF01000001">
    <property type="protein sequence ID" value="EUJ33815.1"/>
    <property type="molecule type" value="Genomic_DNA"/>
</dbReference>
<dbReference type="Gene3D" id="3.20.20.450">
    <property type="entry name" value="EAL domain"/>
    <property type="match status" value="1"/>
</dbReference>
<dbReference type="SUPFAM" id="SSF141868">
    <property type="entry name" value="EAL domain-like"/>
    <property type="match status" value="1"/>
</dbReference>
<evidence type="ECO:0000313" key="2">
    <source>
        <dbReference type="EMBL" id="EUJ33815.1"/>
    </source>
</evidence>
<proteinExistence type="predicted"/>
<dbReference type="Pfam" id="PF00563">
    <property type="entry name" value="EAL"/>
    <property type="match status" value="1"/>
</dbReference>
<dbReference type="InterPro" id="IPR001633">
    <property type="entry name" value="EAL_dom"/>
</dbReference>
<keyword evidence="3" id="KW-1185">Reference proteome</keyword>
<organism evidence="2 3">
    <name type="scientific">Listeria floridensis FSL S10-1187</name>
    <dbReference type="NCBI Taxonomy" id="1265817"/>
    <lineage>
        <taxon>Bacteria</taxon>
        <taxon>Bacillati</taxon>
        <taxon>Bacillota</taxon>
        <taxon>Bacilli</taxon>
        <taxon>Bacillales</taxon>
        <taxon>Listeriaceae</taxon>
        <taxon>Listeria</taxon>
    </lineage>
</organism>
<feature type="domain" description="EAL" evidence="1">
    <location>
        <begin position="1"/>
        <end position="235"/>
    </location>
</feature>
<sequence length="235" mass="27614">MFKNYRLFAKPVYDVRSEKILMHELVIEEMQDSENSIQKDDDSMQDFFEDNYSEFINWMQKELLKILTNQVYTKVAINIRSSQFFYAETMKMFEKLRIFNDRVIIEVTEDLVQLPAEKSHFTPTELDAFLFGKIRTLQAFGYDVMLDDVGCGINSLERTVYYLPLLKGFKISLDAFELPVFDAFIAAWKSFADQHKKMMVLENVRDELDSAVLKKMGINLQQGCWLDELINKKVS</sequence>
<name>A0ABP3B1L4_9LIST</name>
<dbReference type="InterPro" id="IPR035919">
    <property type="entry name" value="EAL_sf"/>
</dbReference>
<dbReference type="PROSITE" id="PS50883">
    <property type="entry name" value="EAL"/>
    <property type="match status" value="1"/>
</dbReference>
<accession>A0ABP3B1L4</accession>